<name>I7LM19_METBM</name>
<dbReference type="EMBL" id="HE964772">
    <property type="protein sequence ID" value="CCJ35854.1"/>
    <property type="molecule type" value="Genomic_DNA"/>
</dbReference>
<dbReference type="BioCyc" id="MBOU1201294:BN140_RS13350-MONOMER"/>
<protein>
    <recommendedName>
        <fullName evidence="1">HNH nuclease domain-containing protein</fullName>
    </recommendedName>
</protein>
<gene>
    <name evidence="2" type="ordered locus">BN140_0931</name>
</gene>
<accession>I7LM19</accession>
<evidence type="ECO:0000313" key="3">
    <source>
        <dbReference type="Proteomes" id="UP000009007"/>
    </source>
</evidence>
<evidence type="ECO:0000313" key="2">
    <source>
        <dbReference type="EMBL" id="CCJ35854.1"/>
    </source>
</evidence>
<evidence type="ECO:0000259" key="1">
    <source>
        <dbReference type="Pfam" id="PF13391"/>
    </source>
</evidence>
<organism evidence="2 3">
    <name type="scientific">Methanoculleus bourgensis (strain ATCC 43281 / DSM 3045 / OCM 15 / MS2)</name>
    <name type="common">Methanogenium bourgense</name>
    <dbReference type="NCBI Taxonomy" id="1201294"/>
    <lineage>
        <taxon>Archaea</taxon>
        <taxon>Methanobacteriati</taxon>
        <taxon>Methanobacteriota</taxon>
        <taxon>Stenosarchaea group</taxon>
        <taxon>Methanomicrobia</taxon>
        <taxon>Methanomicrobiales</taxon>
        <taxon>Methanomicrobiaceae</taxon>
        <taxon>Methanoculleus</taxon>
    </lineage>
</organism>
<proteinExistence type="predicted"/>
<dbReference type="KEGG" id="mbg:BN140_0931"/>
<dbReference type="Proteomes" id="UP000009007">
    <property type="component" value="Chromosome I"/>
</dbReference>
<sequence length="348" mass="40677">MAIYNHSEYKPVLTKRYGEISMKNPDIRQIEHTISSLLPNEEYRRVCLSLFVESLLKANTYGSDKWGAYCYSGGVRLLVGSLIVFTVHKEGLWLSLDKQLLNEMKDEQSLLEKSKAWRWERGKYSEYEPVPSRNGYYVPSGESLDIWPIIRDFHFEYIKKVANKYVWLRSDSQKKHSPELLAYISNELGQSIPGPSYSDTPETNVLKEIEEFKRTNKELPETERESIIQSRIGQGVFRSGLIGYWKRCAVTGCDSLDLLRASHIKPWRDSDNAERLDNYNGLLLVPNLDSAFDRGYISFDNDGKIIISDVLKDRDRNKLGIHSRMRLRTVEERHIRYLDYHRREILKK</sequence>
<dbReference type="STRING" id="1201294.BN140_0931"/>
<dbReference type="RefSeq" id="WP_014866830.1">
    <property type="nucleotide sequence ID" value="NC_018227.2"/>
</dbReference>
<feature type="domain" description="HNH nuclease" evidence="1">
    <location>
        <begin position="248"/>
        <end position="300"/>
    </location>
</feature>
<dbReference type="HOGENOM" id="CLU_935713_0_0_2"/>
<dbReference type="Pfam" id="PF13391">
    <property type="entry name" value="HNH_2"/>
    <property type="match status" value="1"/>
</dbReference>
<dbReference type="AlphaFoldDB" id="I7LM19"/>
<dbReference type="PATRIC" id="fig|1201294.9.peg.1025"/>
<dbReference type="InterPro" id="IPR003615">
    <property type="entry name" value="HNH_nuc"/>
</dbReference>
<keyword evidence="3" id="KW-1185">Reference proteome</keyword>
<reference evidence="3" key="1">
    <citation type="journal article" date="2012" name="J. Bacteriol.">
        <title>Complete genome sequence of the hydrogenotrophic, methanogenic archaeon Methanoculleus bourgensis strain MS2T, isolated from a sewage sludge digester.</title>
        <authorList>
            <person name="Maus I."/>
            <person name="Wibberg D."/>
            <person name="Stantscheff R."/>
            <person name="Eikmeyer F.G."/>
            <person name="Seffner A."/>
            <person name="Boelter J."/>
            <person name="Szczepanowski R."/>
            <person name="Blom J."/>
            <person name="Jaenicke S."/>
            <person name="Konig H."/>
            <person name="Puhler A."/>
            <person name="Schluter A."/>
        </authorList>
    </citation>
    <scope>NUCLEOTIDE SEQUENCE [LARGE SCALE GENOMIC DNA]</scope>
    <source>
        <strain evidence="3">ATCC 43281 / DSM 3045 / OCM 15 / MS2</strain>
    </source>
</reference>
<dbReference type="GeneID" id="31897892"/>